<dbReference type="AlphaFoldDB" id="A0A1G9R474"/>
<keyword evidence="3 6" id="KW-0812">Transmembrane</keyword>
<evidence type="ECO:0000313" key="9">
    <source>
        <dbReference type="Proteomes" id="UP000199226"/>
    </source>
</evidence>
<keyword evidence="9" id="KW-1185">Reference proteome</keyword>
<evidence type="ECO:0000256" key="4">
    <source>
        <dbReference type="ARBA" id="ARBA00022989"/>
    </source>
</evidence>
<dbReference type="SUPFAM" id="SSF103481">
    <property type="entry name" value="Multidrug resistance efflux transporter EmrE"/>
    <property type="match status" value="2"/>
</dbReference>
<keyword evidence="2" id="KW-1003">Cell membrane</keyword>
<dbReference type="InterPro" id="IPR050638">
    <property type="entry name" value="AA-Vitamin_Transporters"/>
</dbReference>
<evidence type="ECO:0000256" key="1">
    <source>
        <dbReference type="ARBA" id="ARBA00004651"/>
    </source>
</evidence>
<evidence type="ECO:0000259" key="7">
    <source>
        <dbReference type="Pfam" id="PF00892"/>
    </source>
</evidence>
<sequence>MKEGRLKYFLAAFSAVVIWGFFSIPLRMLRDYPSDQILYYRIFTSLILTWTYILLFRKKQIRSDIQYIQNEEKFSRRKIIWLSLLAGLLITGNWFTYIYAVNNVNLKSAAFAYMVCPLITALGGFLILKEKLSAMKLIALGFASISIVVLAQGSMRDVLWSVLVAALYSFYLIIQRVMIRIDKFNMLGLHLLIATLLMLPFFISDFEHFPSDPDFWIIIVVISIFFTIIPLFLSLYALIGMPSSTLGIIIYINPIVAFAVAFFYFHEGISLHQLYSYSLLLAAVIVFNWATIKEILFKSPAEEKPVNTP</sequence>
<feature type="transmembrane region" description="Helical" evidence="6">
    <location>
        <begin position="158"/>
        <end position="174"/>
    </location>
</feature>
<dbReference type="EMBL" id="FNHH01000007">
    <property type="protein sequence ID" value="SDM18023.1"/>
    <property type="molecule type" value="Genomic_DNA"/>
</dbReference>
<feature type="transmembrane region" description="Helical" evidence="6">
    <location>
        <begin position="38"/>
        <end position="56"/>
    </location>
</feature>
<proteinExistence type="predicted"/>
<keyword evidence="4 6" id="KW-1133">Transmembrane helix</keyword>
<evidence type="ECO:0000313" key="8">
    <source>
        <dbReference type="EMBL" id="SDM18023.1"/>
    </source>
</evidence>
<feature type="transmembrane region" description="Helical" evidence="6">
    <location>
        <begin position="186"/>
        <end position="203"/>
    </location>
</feature>
<dbReference type="Gene3D" id="1.10.3730.20">
    <property type="match status" value="1"/>
</dbReference>
<name>A0A1G9R474_9SPHI</name>
<evidence type="ECO:0000256" key="5">
    <source>
        <dbReference type="ARBA" id="ARBA00023136"/>
    </source>
</evidence>
<dbReference type="GO" id="GO:0005886">
    <property type="term" value="C:plasma membrane"/>
    <property type="evidence" value="ECO:0007669"/>
    <property type="project" value="UniProtKB-SubCell"/>
</dbReference>
<dbReference type="OrthoDB" id="369870at2"/>
<dbReference type="InterPro" id="IPR037185">
    <property type="entry name" value="EmrE-like"/>
</dbReference>
<feature type="transmembrane region" description="Helical" evidence="6">
    <location>
        <begin position="215"/>
        <end position="239"/>
    </location>
</feature>
<feature type="transmembrane region" description="Helical" evidence="6">
    <location>
        <begin position="135"/>
        <end position="152"/>
    </location>
</feature>
<comment type="subcellular location">
    <subcellularLocation>
        <location evidence="1">Cell membrane</location>
        <topology evidence="1">Multi-pass membrane protein</topology>
    </subcellularLocation>
</comment>
<feature type="domain" description="EamA" evidence="7">
    <location>
        <begin position="158"/>
        <end position="288"/>
    </location>
</feature>
<organism evidence="8 9">
    <name type="scientific">Daejeonella rubra</name>
    <dbReference type="NCBI Taxonomy" id="990371"/>
    <lineage>
        <taxon>Bacteria</taxon>
        <taxon>Pseudomonadati</taxon>
        <taxon>Bacteroidota</taxon>
        <taxon>Sphingobacteriia</taxon>
        <taxon>Sphingobacteriales</taxon>
        <taxon>Sphingobacteriaceae</taxon>
        <taxon>Daejeonella</taxon>
    </lineage>
</organism>
<feature type="transmembrane region" description="Helical" evidence="6">
    <location>
        <begin position="7"/>
        <end position="26"/>
    </location>
</feature>
<gene>
    <name evidence="8" type="ORF">SAMN05421813_10787</name>
</gene>
<feature type="transmembrane region" description="Helical" evidence="6">
    <location>
        <begin position="246"/>
        <end position="265"/>
    </location>
</feature>
<evidence type="ECO:0000256" key="2">
    <source>
        <dbReference type="ARBA" id="ARBA00022475"/>
    </source>
</evidence>
<feature type="domain" description="EamA" evidence="7">
    <location>
        <begin position="8"/>
        <end position="150"/>
    </location>
</feature>
<dbReference type="Proteomes" id="UP000199226">
    <property type="component" value="Unassembled WGS sequence"/>
</dbReference>
<dbReference type="Pfam" id="PF00892">
    <property type="entry name" value="EamA"/>
    <property type="match status" value="2"/>
</dbReference>
<dbReference type="PANTHER" id="PTHR32322">
    <property type="entry name" value="INNER MEMBRANE TRANSPORTER"/>
    <property type="match status" value="1"/>
</dbReference>
<evidence type="ECO:0000256" key="6">
    <source>
        <dbReference type="SAM" id="Phobius"/>
    </source>
</evidence>
<accession>A0A1G9R474</accession>
<dbReference type="InterPro" id="IPR000620">
    <property type="entry name" value="EamA_dom"/>
</dbReference>
<feature type="transmembrane region" description="Helical" evidence="6">
    <location>
        <begin position="110"/>
        <end position="128"/>
    </location>
</feature>
<keyword evidence="5 6" id="KW-0472">Membrane</keyword>
<feature type="transmembrane region" description="Helical" evidence="6">
    <location>
        <begin position="271"/>
        <end position="290"/>
    </location>
</feature>
<dbReference type="RefSeq" id="WP_090702616.1">
    <property type="nucleotide sequence ID" value="NZ_FNHH01000007.1"/>
</dbReference>
<feature type="transmembrane region" description="Helical" evidence="6">
    <location>
        <begin position="79"/>
        <end position="98"/>
    </location>
</feature>
<dbReference type="STRING" id="990371.SAMN05421813_10787"/>
<reference evidence="9" key="1">
    <citation type="submission" date="2016-10" db="EMBL/GenBank/DDBJ databases">
        <authorList>
            <person name="Varghese N."/>
            <person name="Submissions S."/>
        </authorList>
    </citation>
    <scope>NUCLEOTIDE SEQUENCE [LARGE SCALE GENOMIC DNA]</scope>
    <source>
        <strain evidence="9">DSM 24536</strain>
    </source>
</reference>
<evidence type="ECO:0000256" key="3">
    <source>
        <dbReference type="ARBA" id="ARBA00022692"/>
    </source>
</evidence>
<protein>
    <submittedName>
        <fullName evidence="8">Chloramphenicol-sensitive protein RarD</fullName>
    </submittedName>
</protein>
<dbReference type="PANTHER" id="PTHR32322:SF18">
    <property type="entry name" value="S-ADENOSYLMETHIONINE_S-ADENOSYLHOMOCYSTEINE TRANSPORTER"/>
    <property type="match status" value="1"/>
</dbReference>